<dbReference type="InterPro" id="IPR017850">
    <property type="entry name" value="Alkaline_phosphatase_core_sf"/>
</dbReference>
<evidence type="ECO:0000313" key="33">
    <source>
        <dbReference type="Proteomes" id="UP000567826"/>
    </source>
</evidence>
<comment type="cofactor">
    <cofactor evidence="28">
        <name>Mg(2+)</name>
        <dbReference type="ChEBI" id="CHEBI:18420"/>
    </cofactor>
    <text evidence="28">Binds 1 Mg(2+) ion.</text>
</comment>
<protein>
    <recommendedName>
        <fullName evidence="30">Alkaline phosphatase</fullName>
        <ecNumber evidence="30">3.1.3.1</ecNumber>
    </recommendedName>
</protein>
<keyword evidence="14 28" id="KW-0460">Magnesium</keyword>
<evidence type="ECO:0000256" key="23">
    <source>
        <dbReference type="ARBA" id="ARBA00048778"/>
    </source>
</evidence>
<feature type="binding site" evidence="28">
    <location>
        <position position="452"/>
    </location>
    <ligand>
        <name>Zn(2+)</name>
        <dbReference type="ChEBI" id="CHEBI:29105"/>
        <label>2</label>
    </ligand>
</feature>
<organism evidence="32 33">
    <name type="scientific">Nyctibius grandis</name>
    <name type="common">Great potoo</name>
    <dbReference type="NCBI Taxonomy" id="48427"/>
    <lineage>
        <taxon>Eukaryota</taxon>
        <taxon>Metazoa</taxon>
        <taxon>Chordata</taxon>
        <taxon>Craniata</taxon>
        <taxon>Vertebrata</taxon>
        <taxon>Euteleostomi</taxon>
        <taxon>Archelosauria</taxon>
        <taxon>Archosauria</taxon>
        <taxon>Dinosauria</taxon>
        <taxon>Saurischia</taxon>
        <taxon>Theropoda</taxon>
        <taxon>Coelurosauria</taxon>
        <taxon>Aves</taxon>
        <taxon>Neognathae</taxon>
        <taxon>Neoaves</taxon>
        <taxon>Strisores</taxon>
        <taxon>Caprimulgiformes</taxon>
        <taxon>Nyctibiidae</taxon>
        <taxon>Nyctibius</taxon>
    </lineage>
</organism>
<dbReference type="Gene3D" id="3.40.720.10">
    <property type="entry name" value="Alkaline Phosphatase, subunit A"/>
    <property type="match status" value="2"/>
</dbReference>
<evidence type="ECO:0000313" key="32">
    <source>
        <dbReference type="EMBL" id="NXQ82494.1"/>
    </source>
</evidence>
<accession>A0A7L2G8V8</accession>
<dbReference type="GO" id="GO:0004035">
    <property type="term" value="F:alkaline phosphatase activity"/>
    <property type="evidence" value="ECO:0007669"/>
    <property type="project" value="UniProtKB-EC"/>
</dbReference>
<evidence type="ECO:0000256" key="13">
    <source>
        <dbReference type="ARBA" id="ARBA00022837"/>
    </source>
</evidence>
<dbReference type="GO" id="GO:0031214">
    <property type="term" value="P:biomineral tissue development"/>
    <property type="evidence" value="ECO:0007669"/>
    <property type="project" value="UniProtKB-KW"/>
</dbReference>
<dbReference type="InterPro" id="IPR018299">
    <property type="entry name" value="Alkaline_phosphatase_AS"/>
</dbReference>
<feature type="binding site" evidence="28">
    <location>
        <position position="339"/>
    </location>
    <ligand>
        <name>Zn(2+)</name>
        <dbReference type="ChEBI" id="CHEBI:29105"/>
        <label>2</label>
    </ligand>
</feature>
<dbReference type="PANTHER" id="PTHR11596:SF74">
    <property type="entry name" value="ALKALINE PHOSPHATASE, TISSUE-NONSPECIFIC ISOZYME"/>
    <property type="match status" value="1"/>
</dbReference>
<feature type="binding site" evidence="28">
    <location>
        <position position="377"/>
    </location>
    <ligand>
        <name>Zn(2+)</name>
        <dbReference type="ChEBI" id="CHEBI:29105"/>
        <label>2</label>
    </ligand>
</feature>
<keyword evidence="9 28" id="KW-0479">Metal-binding</keyword>
<evidence type="ECO:0000256" key="26">
    <source>
        <dbReference type="ARBA" id="ARBA00049526"/>
    </source>
</evidence>
<evidence type="ECO:0000256" key="19">
    <source>
        <dbReference type="ARBA" id="ARBA00036105"/>
    </source>
</evidence>
<feature type="binding site" evidence="28">
    <location>
        <position position="168"/>
    </location>
    <ligand>
        <name>Mg(2+)</name>
        <dbReference type="ChEBI" id="CHEBI:18420"/>
    </ligand>
</feature>
<dbReference type="PROSITE" id="PS00123">
    <property type="entry name" value="ALKALINE_PHOSPHATASE"/>
    <property type="match status" value="1"/>
</dbReference>
<dbReference type="Proteomes" id="UP000567826">
    <property type="component" value="Unassembled WGS sequence"/>
</dbReference>
<keyword evidence="18" id="KW-0449">Lipoprotein</keyword>
<feature type="binding site" evidence="28">
    <location>
        <position position="59"/>
    </location>
    <ligand>
        <name>Mg(2+)</name>
        <dbReference type="ChEBI" id="CHEBI:18420"/>
    </ligand>
</feature>
<keyword evidence="7" id="KW-0091">Biomineralization</keyword>
<evidence type="ECO:0000256" key="30">
    <source>
        <dbReference type="RuleBase" id="RU003947"/>
    </source>
</evidence>
<evidence type="ECO:0000256" key="6">
    <source>
        <dbReference type="ARBA" id="ARBA00022553"/>
    </source>
</evidence>
<dbReference type="AlphaFoldDB" id="A0A7L2G8V8"/>
<evidence type="ECO:0000256" key="18">
    <source>
        <dbReference type="ARBA" id="ARBA00023288"/>
    </source>
</evidence>
<comment type="catalytic activity">
    <reaction evidence="24">
        <text>phosphoethanolamine + H2O = ethanolamine + phosphate</text>
        <dbReference type="Rhea" id="RHEA:16089"/>
        <dbReference type="ChEBI" id="CHEBI:15377"/>
        <dbReference type="ChEBI" id="CHEBI:43474"/>
        <dbReference type="ChEBI" id="CHEBI:57603"/>
        <dbReference type="ChEBI" id="CHEBI:58190"/>
    </reaction>
    <physiologicalReaction direction="left-to-right" evidence="24">
        <dbReference type="Rhea" id="RHEA:16090"/>
    </physiologicalReaction>
</comment>
<evidence type="ECO:0000256" key="27">
    <source>
        <dbReference type="PIRSR" id="PIRSR601952-1"/>
    </source>
</evidence>
<evidence type="ECO:0000256" key="8">
    <source>
        <dbReference type="ARBA" id="ARBA00022622"/>
    </source>
</evidence>
<feature type="non-terminal residue" evidence="32">
    <location>
        <position position="1"/>
    </location>
</feature>
<keyword evidence="11 30" id="KW-0378">Hydrolase</keyword>
<evidence type="ECO:0000256" key="21">
    <source>
        <dbReference type="ARBA" id="ARBA00037828"/>
    </source>
</evidence>
<evidence type="ECO:0000256" key="29">
    <source>
        <dbReference type="RuleBase" id="RU003946"/>
    </source>
</evidence>
<dbReference type="GO" id="GO:0098552">
    <property type="term" value="C:side of membrane"/>
    <property type="evidence" value="ECO:0007669"/>
    <property type="project" value="UniProtKB-KW"/>
</dbReference>
<dbReference type="PRINTS" id="PR00113">
    <property type="entry name" value="ALKPHPHTASE"/>
</dbReference>
<dbReference type="PANTHER" id="PTHR11596">
    <property type="entry name" value="ALKALINE PHOSPHATASE"/>
    <property type="match status" value="1"/>
</dbReference>
<feature type="binding site" evidence="28">
    <location>
        <position position="376"/>
    </location>
    <ligand>
        <name>Zn(2+)</name>
        <dbReference type="ChEBI" id="CHEBI:29105"/>
        <label>2</label>
    </ligand>
</feature>
<evidence type="ECO:0000256" key="10">
    <source>
        <dbReference type="ARBA" id="ARBA00022729"/>
    </source>
</evidence>
<keyword evidence="17" id="KW-0325">Glycoprotein</keyword>
<evidence type="ECO:0000256" key="14">
    <source>
        <dbReference type="ARBA" id="ARBA00022842"/>
    </source>
</evidence>
<evidence type="ECO:0000256" key="9">
    <source>
        <dbReference type="ARBA" id="ARBA00022723"/>
    </source>
</evidence>
<comment type="catalytic activity">
    <reaction evidence="26">
        <text>ADP + H2O = AMP + phosphate + H(+)</text>
        <dbReference type="Rhea" id="RHEA:61436"/>
        <dbReference type="ChEBI" id="CHEBI:15377"/>
        <dbReference type="ChEBI" id="CHEBI:15378"/>
        <dbReference type="ChEBI" id="CHEBI:43474"/>
        <dbReference type="ChEBI" id="CHEBI:456215"/>
        <dbReference type="ChEBI" id="CHEBI:456216"/>
    </reaction>
    <physiologicalReaction direction="left-to-right" evidence="26">
        <dbReference type="Rhea" id="RHEA:61437"/>
    </physiologicalReaction>
</comment>
<comment type="catalytic activity">
    <reaction evidence="25">
        <text>pyridoxal 5'-phosphate + H2O = pyridoxal + phosphate</text>
        <dbReference type="Rhea" id="RHEA:20533"/>
        <dbReference type="ChEBI" id="CHEBI:15377"/>
        <dbReference type="ChEBI" id="CHEBI:17310"/>
        <dbReference type="ChEBI" id="CHEBI:43474"/>
        <dbReference type="ChEBI" id="CHEBI:597326"/>
    </reaction>
    <physiologicalReaction direction="left-to-right" evidence="25">
        <dbReference type="Rhea" id="RHEA:20534"/>
    </physiologicalReaction>
</comment>
<keyword evidence="33" id="KW-1185">Reference proteome</keyword>
<comment type="similarity">
    <text evidence="3 29">Belongs to the alkaline phosphatase family.</text>
</comment>
<evidence type="ECO:0000256" key="22">
    <source>
        <dbReference type="ARBA" id="ARBA00048097"/>
    </source>
</evidence>
<evidence type="ECO:0000256" key="20">
    <source>
        <dbReference type="ARBA" id="ARBA00036923"/>
    </source>
</evidence>
<keyword evidence="5" id="KW-1003">Cell membrane</keyword>
<comment type="caution">
    <text evidence="32">The sequence shown here is derived from an EMBL/GenBank/DDBJ whole genome shotgun (WGS) entry which is preliminary data.</text>
</comment>
<evidence type="ECO:0000256" key="31">
    <source>
        <dbReference type="SAM" id="SignalP"/>
    </source>
</evidence>
<dbReference type="Pfam" id="PF00245">
    <property type="entry name" value="Alk_phosphatase"/>
    <property type="match status" value="2"/>
</dbReference>
<comment type="catalytic activity">
    <reaction evidence="20">
        <text>AMP + H2O = adenosine + phosphate</text>
        <dbReference type="Rhea" id="RHEA:29375"/>
        <dbReference type="ChEBI" id="CHEBI:15377"/>
        <dbReference type="ChEBI" id="CHEBI:16335"/>
        <dbReference type="ChEBI" id="CHEBI:43474"/>
        <dbReference type="ChEBI" id="CHEBI:456215"/>
    </reaction>
    <physiologicalReaction direction="left-to-right" evidence="20">
        <dbReference type="Rhea" id="RHEA:29376"/>
    </physiologicalReaction>
</comment>
<evidence type="ECO:0000256" key="3">
    <source>
        <dbReference type="ARBA" id="ARBA00005984"/>
    </source>
</evidence>
<keyword evidence="16" id="KW-1015">Disulfide bond</keyword>
<evidence type="ECO:0000256" key="24">
    <source>
        <dbReference type="ARBA" id="ARBA00048929"/>
    </source>
</evidence>
<feature type="binding site" evidence="28">
    <location>
        <position position="59"/>
    </location>
    <ligand>
        <name>Zn(2+)</name>
        <dbReference type="ChEBI" id="CHEBI:29105"/>
        <label>2</label>
    </ligand>
</feature>
<evidence type="ECO:0000256" key="25">
    <source>
        <dbReference type="ARBA" id="ARBA00049444"/>
    </source>
</evidence>
<dbReference type="GO" id="GO:0046872">
    <property type="term" value="F:metal ion binding"/>
    <property type="evidence" value="ECO:0007669"/>
    <property type="project" value="UniProtKB-KW"/>
</dbReference>
<keyword evidence="12 28" id="KW-0862">Zinc</keyword>
<keyword evidence="8" id="KW-0336">GPI-anchor</keyword>
<keyword evidence="15" id="KW-0472">Membrane</keyword>
<dbReference type="OrthoDB" id="5818554at2759"/>
<comment type="cofactor">
    <cofactor evidence="28">
        <name>Zn(2+)</name>
        <dbReference type="ChEBI" id="CHEBI:29105"/>
    </cofactor>
    <text evidence="28">Binds 2 Zn(2+) ions.</text>
</comment>
<keyword evidence="13" id="KW-0106">Calcium</keyword>
<dbReference type="SMART" id="SM00098">
    <property type="entry name" value="alkPPc"/>
    <property type="match status" value="1"/>
</dbReference>
<feature type="binding site" evidence="28">
    <location>
        <position position="335"/>
    </location>
    <ligand>
        <name>Zn(2+)</name>
        <dbReference type="ChEBI" id="CHEBI:29105"/>
        <label>2</label>
    </ligand>
</feature>
<feature type="binding site" evidence="28">
    <location>
        <position position="166"/>
    </location>
    <ligand>
        <name>Mg(2+)</name>
        <dbReference type="ChEBI" id="CHEBI:18420"/>
    </ligand>
</feature>
<evidence type="ECO:0000256" key="4">
    <source>
        <dbReference type="ARBA" id="ARBA00011738"/>
    </source>
</evidence>
<dbReference type="InterPro" id="IPR001952">
    <property type="entry name" value="Alkaline_phosphatase"/>
</dbReference>
<proteinExistence type="inferred from homology"/>
<comment type="catalytic activity">
    <reaction evidence="23">
        <text>ATP + H2O = ADP + phosphate + H(+)</text>
        <dbReference type="Rhea" id="RHEA:13065"/>
        <dbReference type="ChEBI" id="CHEBI:15377"/>
        <dbReference type="ChEBI" id="CHEBI:15378"/>
        <dbReference type="ChEBI" id="CHEBI:30616"/>
        <dbReference type="ChEBI" id="CHEBI:43474"/>
        <dbReference type="ChEBI" id="CHEBI:456216"/>
    </reaction>
    <physiologicalReaction direction="left-to-right" evidence="23">
        <dbReference type="Rhea" id="RHEA:13066"/>
    </physiologicalReaction>
</comment>
<keyword evidence="10 31" id="KW-0732">Signal</keyword>
<comment type="subunit">
    <text evidence="4">Homodimer.</text>
</comment>
<evidence type="ECO:0000256" key="15">
    <source>
        <dbReference type="ARBA" id="ARBA00023136"/>
    </source>
</evidence>
<feature type="chain" id="PRO_5029459540" description="Alkaline phosphatase" evidence="31">
    <location>
        <begin position="16"/>
        <end position="519"/>
    </location>
</feature>
<evidence type="ECO:0000256" key="11">
    <source>
        <dbReference type="ARBA" id="ARBA00022801"/>
    </source>
</evidence>
<comment type="subcellular location">
    <subcellularLocation>
        <location evidence="2">Cell membrane</location>
        <topology evidence="2">Lipid-anchor</topology>
        <topology evidence="2">GPI-anchor</topology>
    </subcellularLocation>
    <subcellularLocation>
        <location evidence="21">Extracellular vesicle membrane</location>
        <topology evidence="21">Lipid-anchor</topology>
        <topology evidence="21">GPI-anchor</topology>
    </subcellularLocation>
</comment>
<name>A0A7L2G8V8_NYCGR</name>
<dbReference type="EC" id="3.1.3.1" evidence="30"/>
<gene>
    <name evidence="32" type="primary">Alpl</name>
    <name evidence="32" type="ORF">NYCGRA_R09705</name>
</gene>
<dbReference type="CDD" id="cd16012">
    <property type="entry name" value="ALP"/>
    <property type="match status" value="1"/>
</dbReference>
<dbReference type="SUPFAM" id="SSF53649">
    <property type="entry name" value="Alkaline phosphatase-like"/>
    <property type="match status" value="1"/>
</dbReference>
<dbReference type="EMBL" id="VWYG01007288">
    <property type="protein sequence ID" value="NXQ82494.1"/>
    <property type="molecule type" value="Genomic_DNA"/>
</dbReference>
<evidence type="ECO:0000256" key="1">
    <source>
        <dbReference type="ARBA" id="ARBA00001913"/>
    </source>
</evidence>
<dbReference type="GO" id="GO:0005886">
    <property type="term" value="C:plasma membrane"/>
    <property type="evidence" value="ECO:0007669"/>
    <property type="project" value="UniProtKB-SubCell"/>
</dbReference>
<comment type="catalytic activity">
    <reaction evidence="22">
        <text>diphosphate + H2O = 2 phosphate + H(+)</text>
        <dbReference type="Rhea" id="RHEA:24576"/>
        <dbReference type="ChEBI" id="CHEBI:15377"/>
        <dbReference type="ChEBI" id="CHEBI:15378"/>
        <dbReference type="ChEBI" id="CHEBI:33019"/>
        <dbReference type="ChEBI" id="CHEBI:43474"/>
    </reaction>
    <physiologicalReaction direction="left-to-right" evidence="22">
        <dbReference type="Rhea" id="RHEA:24577"/>
    </physiologicalReaction>
</comment>
<feature type="active site" description="Phosphoserine intermediate" evidence="27">
    <location>
        <position position="105"/>
    </location>
</feature>
<evidence type="ECO:0000256" key="28">
    <source>
        <dbReference type="PIRSR" id="PIRSR601952-2"/>
    </source>
</evidence>
<feature type="non-terminal residue" evidence="32">
    <location>
        <position position="519"/>
    </location>
</feature>
<evidence type="ECO:0000256" key="12">
    <source>
        <dbReference type="ARBA" id="ARBA00022833"/>
    </source>
</evidence>
<keyword evidence="6" id="KW-0597">Phosphoprotein</keyword>
<evidence type="ECO:0000256" key="16">
    <source>
        <dbReference type="ARBA" id="ARBA00023157"/>
    </source>
</evidence>
<evidence type="ECO:0000256" key="2">
    <source>
        <dbReference type="ARBA" id="ARBA00004609"/>
    </source>
</evidence>
<evidence type="ECO:0000256" key="17">
    <source>
        <dbReference type="ARBA" id="ARBA00023180"/>
    </source>
</evidence>
<evidence type="ECO:0000256" key="5">
    <source>
        <dbReference type="ARBA" id="ARBA00022475"/>
    </source>
</evidence>
<sequence>MKALLLLLLAQLCSASLVPEREKDPEYWRGQAQETLRGALRLQRLNQNVAKNLILFLGDGWGSSVAKQHGKESSRVGRMRMMKLQVVYLSPPPQTYNTNAQVPDSAGTATAYLCGVKANEGTVGVSAGVTRDRCNTTKGQEVTSILRWAKDGGKAVGIVTTTRVTHATPSAAYAHSANRDWYSDGEMPPDALEGGCKDIARQLVENIPDIEVILGGGRKYMFPKNASDVEYPHEEKHRGTRLDRRDLVQAWHDAKPPGKVAKYVWHRRDLLALNLSRVDFLLGESRHPRVPRHQLGALGEPLAILGCWGSWSGQLPPGDAGTLKGCSYPKSGRIDHGHHEGKAKQALHEAVELDRAIGAATRLTSARDTLSVVTADHSHVFTFGGYTPRGNPIFGLAPMQSDVDRKPFTSILYGNGPGYKIVAGERENVSAVDFAHADYQAQSAVPLRQETHGGEDVAVFARGPMAHLLHGVHEQNYIPHAMAYAACIGSNRAHCNAAGRPAASSSVLLPFLALLFLLC</sequence>
<feature type="signal peptide" evidence="31">
    <location>
        <begin position="1"/>
        <end position="15"/>
    </location>
</feature>
<comment type="catalytic activity">
    <reaction evidence="19">
        <text>a phosphate monoester + H2O = an alcohol + phosphate</text>
        <dbReference type="Rhea" id="RHEA:15017"/>
        <dbReference type="ChEBI" id="CHEBI:15377"/>
        <dbReference type="ChEBI" id="CHEBI:30879"/>
        <dbReference type="ChEBI" id="CHEBI:43474"/>
        <dbReference type="ChEBI" id="CHEBI:67140"/>
        <dbReference type="EC" id="3.1.3.1"/>
    </reaction>
    <physiologicalReaction direction="left-to-right" evidence="19">
        <dbReference type="Rhea" id="RHEA:15018"/>
    </physiologicalReaction>
</comment>
<reference evidence="32 33" key="1">
    <citation type="submission" date="2019-09" db="EMBL/GenBank/DDBJ databases">
        <title>Bird 10,000 Genomes (B10K) Project - Family phase.</title>
        <authorList>
            <person name="Zhang G."/>
        </authorList>
    </citation>
    <scope>NUCLEOTIDE SEQUENCE [LARGE SCALE GENOMIC DNA]</scope>
    <source>
        <strain evidence="32">B10K-DU-001-56</strain>
        <tissue evidence="32">Muscle</tissue>
    </source>
</reference>
<comment type="cofactor">
    <cofactor evidence="1">
        <name>Ca(2+)</name>
        <dbReference type="ChEBI" id="CHEBI:29108"/>
    </cofactor>
</comment>
<evidence type="ECO:0000256" key="7">
    <source>
        <dbReference type="ARBA" id="ARBA00022591"/>
    </source>
</evidence>